<feature type="domain" description="N-acetyltransferase" evidence="1">
    <location>
        <begin position="22"/>
        <end position="207"/>
    </location>
</feature>
<dbReference type="Proteomes" id="UP000663824">
    <property type="component" value="Unassembled WGS sequence"/>
</dbReference>
<comment type="caution">
    <text evidence="4">The sequence shown here is derived from an EMBL/GenBank/DDBJ whole genome shotgun (WGS) entry which is preliminary data.</text>
</comment>
<dbReference type="SUPFAM" id="SSF55729">
    <property type="entry name" value="Acyl-CoA N-acyltransferases (Nat)"/>
    <property type="match status" value="1"/>
</dbReference>
<evidence type="ECO:0000259" key="1">
    <source>
        <dbReference type="PROSITE" id="PS51186"/>
    </source>
</evidence>
<evidence type="ECO:0000313" key="6">
    <source>
        <dbReference type="EMBL" id="CAF3969428.1"/>
    </source>
</evidence>
<dbReference type="OrthoDB" id="424551at2759"/>
<dbReference type="EMBL" id="CAJOBJ010003548">
    <property type="protein sequence ID" value="CAF3969428.1"/>
    <property type="molecule type" value="Genomic_DNA"/>
</dbReference>
<dbReference type="InterPro" id="IPR016181">
    <property type="entry name" value="Acyl_CoA_acyltransferase"/>
</dbReference>
<dbReference type="PROSITE" id="PS51186">
    <property type="entry name" value="GNAT"/>
    <property type="match status" value="1"/>
</dbReference>
<dbReference type="GO" id="GO:0016747">
    <property type="term" value="F:acyltransferase activity, transferring groups other than amino-acyl groups"/>
    <property type="evidence" value="ECO:0007669"/>
    <property type="project" value="InterPro"/>
</dbReference>
<sequence length="207" mass="23592">MPSEQDTIVQQAVEHLICPSEESIRIATKADAESLFLLINKAFFQILRRYKREAFQNRMETVDAVYNIMEKGIFLILTASDHEQSAILNDGCSIVACIFMNHAAFGELPVETADAKLSLKINLLAVHPEMVRRGIGQYMMQAVESMAKIFRYTHVFLLVVSVNKHLVDMYTKWGFKIIETKTLIDCGIDAEKFSVPCHMIMMEKELL</sequence>
<dbReference type="EMBL" id="CAJNOV010005351">
    <property type="protein sequence ID" value="CAF1207862.1"/>
    <property type="molecule type" value="Genomic_DNA"/>
</dbReference>
<dbReference type="Proteomes" id="UP000681720">
    <property type="component" value="Unassembled WGS sequence"/>
</dbReference>
<proteinExistence type="predicted"/>
<dbReference type="Proteomes" id="UP000663855">
    <property type="component" value="Unassembled WGS sequence"/>
</dbReference>
<evidence type="ECO:0000313" key="2">
    <source>
        <dbReference type="EMBL" id="CAF1207862.1"/>
    </source>
</evidence>
<organism evidence="4 7">
    <name type="scientific">Rotaria magnacalcarata</name>
    <dbReference type="NCBI Taxonomy" id="392030"/>
    <lineage>
        <taxon>Eukaryota</taxon>
        <taxon>Metazoa</taxon>
        <taxon>Spiralia</taxon>
        <taxon>Gnathifera</taxon>
        <taxon>Rotifera</taxon>
        <taxon>Eurotatoria</taxon>
        <taxon>Bdelloidea</taxon>
        <taxon>Philodinida</taxon>
        <taxon>Philodinidae</taxon>
        <taxon>Rotaria</taxon>
    </lineage>
</organism>
<evidence type="ECO:0000313" key="5">
    <source>
        <dbReference type="EMBL" id="CAF3833182.1"/>
    </source>
</evidence>
<dbReference type="Proteomes" id="UP000681967">
    <property type="component" value="Unassembled WGS sequence"/>
</dbReference>
<protein>
    <recommendedName>
        <fullName evidence="1">N-acetyltransferase domain-containing protein</fullName>
    </recommendedName>
</protein>
<accession>A0A816LDR5</accession>
<dbReference type="CDD" id="cd04301">
    <property type="entry name" value="NAT_SF"/>
    <property type="match status" value="1"/>
</dbReference>
<dbReference type="EMBL" id="CAJNRE010001068">
    <property type="protein sequence ID" value="CAF1934857.1"/>
    <property type="molecule type" value="Genomic_DNA"/>
</dbReference>
<dbReference type="EMBL" id="CAJOBH010001057">
    <property type="protein sequence ID" value="CAF3833182.1"/>
    <property type="molecule type" value="Genomic_DNA"/>
</dbReference>
<dbReference type="Proteomes" id="UP000663834">
    <property type="component" value="Unassembled WGS sequence"/>
</dbReference>
<dbReference type="EMBL" id="CAJNOW010018482">
    <property type="protein sequence ID" value="CAF1665456.1"/>
    <property type="molecule type" value="Genomic_DNA"/>
</dbReference>
<reference evidence="4" key="1">
    <citation type="submission" date="2021-02" db="EMBL/GenBank/DDBJ databases">
        <authorList>
            <person name="Nowell W R."/>
        </authorList>
    </citation>
    <scope>NUCLEOTIDE SEQUENCE</scope>
</reference>
<gene>
    <name evidence="5" type="ORF">BYL167_LOCUS4827</name>
    <name evidence="2" type="ORF">CJN711_LOCUS12369</name>
    <name evidence="6" type="ORF">GIL414_LOCUS10070</name>
    <name evidence="3" type="ORF">KQP761_LOCUS32992</name>
    <name evidence="4" type="ORF">MBJ925_LOCUS4845</name>
</gene>
<evidence type="ECO:0000313" key="4">
    <source>
        <dbReference type="EMBL" id="CAF1934857.1"/>
    </source>
</evidence>
<evidence type="ECO:0000313" key="3">
    <source>
        <dbReference type="EMBL" id="CAF1665456.1"/>
    </source>
</evidence>
<dbReference type="Gene3D" id="3.40.630.30">
    <property type="match status" value="1"/>
</dbReference>
<dbReference type="InterPro" id="IPR000182">
    <property type="entry name" value="GNAT_dom"/>
</dbReference>
<name>A0A816LDR5_9BILA</name>
<dbReference type="Pfam" id="PF00583">
    <property type="entry name" value="Acetyltransf_1"/>
    <property type="match status" value="1"/>
</dbReference>
<dbReference type="AlphaFoldDB" id="A0A816LDR5"/>
<evidence type="ECO:0000313" key="7">
    <source>
        <dbReference type="Proteomes" id="UP000663824"/>
    </source>
</evidence>